<evidence type="ECO:0008006" key="2">
    <source>
        <dbReference type="Google" id="ProtNLM"/>
    </source>
</evidence>
<reference evidence="1" key="1">
    <citation type="submission" date="2019-08" db="EMBL/GenBank/DDBJ databases">
        <authorList>
            <person name="Kucharzyk K."/>
            <person name="Murdoch R.W."/>
            <person name="Higgins S."/>
            <person name="Loffler F."/>
        </authorList>
    </citation>
    <scope>NUCLEOTIDE SEQUENCE</scope>
</reference>
<comment type="caution">
    <text evidence="1">The sequence shown here is derived from an EMBL/GenBank/DDBJ whole genome shotgun (WGS) entry which is preliminary data.</text>
</comment>
<dbReference type="EMBL" id="VSSQ01000877">
    <property type="protein sequence ID" value="MPM02549.1"/>
    <property type="molecule type" value="Genomic_DNA"/>
</dbReference>
<dbReference type="AlphaFoldDB" id="A0A644WG13"/>
<gene>
    <name evidence="1" type="ORF">SDC9_48798</name>
</gene>
<name>A0A644WG13_9ZZZZ</name>
<accession>A0A644WG13</accession>
<evidence type="ECO:0000313" key="1">
    <source>
        <dbReference type="EMBL" id="MPM02549.1"/>
    </source>
</evidence>
<organism evidence="1">
    <name type="scientific">bioreactor metagenome</name>
    <dbReference type="NCBI Taxonomy" id="1076179"/>
    <lineage>
        <taxon>unclassified sequences</taxon>
        <taxon>metagenomes</taxon>
        <taxon>ecological metagenomes</taxon>
    </lineage>
</organism>
<protein>
    <recommendedName>
        <fullName evidence="2">Adhesin domain-containing protein</fullName>
    </recommendedName>
</protein>
<proteinExistence type="predicted"/>
<sequence length="361" mass="39281">MNKCMKAKGMILTLCMLAATTAGAQSYTVNKSFHGSYIQASNTEISIENKYGNITVVPSQNDSVVFDVNIEVTDKHITEAEEQLQEINVRMGVSGFYIFAVTEFNGSRNDFKTDWKMMAGSVFSSQKTVRVDYVVAVPAGVSLVINNSYGNIMMQDHTGSLNITLNGGNFSAGSLTGKTTLNLNGGKSQIRFLNDAVIKADMNEMQADSINTAYFDTRGSQITVSNAGIISTDSKRDKWFIGKTQQLSGSGSFSSFTVNRLSKDCNLKTFYGNLTLSSVESGFHSINLIAVSSDVSIALPADAMPQFQCDQKKTRSILPARLNLKTDTIDEKTQQYRTTNSVENAQSFINLNVSGGSVSVY</sequence>